<dbReference type="PANTHER" id="PTHR21562:SF93">
    <property type="entry name" value="PECTIN ACETYLESTERASE 8"/>
    <property type="match status" value="1"/>
</dbReference>
<dbReference type="GO" id="GO:0071555">
    <property type="term" value="P:cell wall organization"/>
    <property type="evidence" value="ECO:0007669"/>
    <property type="project" value="UniProtKB-KW"/>
</dbReference>
<evidence type="ECO:0000256" key="2">
    <source>
        <dbReference type="ARBA" id="ARBA00004191"/>
    </source>
</evidence>
<feature type="signal peptide" evidence="6">
    <location>
        <begin position="1"/>
        <end position="20"/>
    </location>
</feature>
<sequence length="202" mass="22866">MYRMMLQILFYMLMSLRIEAVLVDKTYLNNAVAKGAVCLDGSRPVYHFDRGSGAGINSWLVHIEGGGWCHNITTCLAQKNLKQGSSKDMAKQLNFSGILSNDPQFNPGFRLEFINALTGIGVPTSRGYYINSCYTHCQSEGETWFRTHSQVLNDKTIAEAVGNWFYDRSQFQEIDCPYPLTKLVPRKNPTNHHLCTSNFEIP</sequence>
<keyword evidence="6" id="KW-0732">Signal</keyword>
<dbReference type="InterPro" id="IPR004963">
    <property type="entry name" value="PAE/NOTUM"/>
</dbReference>
<proteinExistence type="inferred from homology"/>
<dbReference type="Gramene" id="OE9A113898T1">
    <property type="protein sequence ID" value="OE9A113898C1"/>
    <property type="gene ID" value="OE9A113898"/>
</dbReference>
<dbReference type="EC" id="3.1.1.-" evidence="6"/>
<organism evidence="7 8">
    <name type="scientific">Olea europaea subsp. europaea</name>
    <dbReference type="NCBI Taxonomy" id="158383"/>
    <lineage>
        <taxon>Eukaryota</taxon>
        <taxon>Viridiplantae</taxon>
        <taxon>Streptophyta</taxon>
        <taxon>Embryophyta</taxon>
        <taxon>Tracheophyta</taxon>
        <taxon>Spermatophyta</taxon>
        <taxon>Magnoliopsida</taxon>
        <taxon>eudicotyledons</taxon>
        <taxon>Gunneridae</taxon>
        <taxon>Pentapetalae</taxon>
        <taxon>asterids</taxon>
        <taxon>lamiids</taxon>
        <taxon>Lamiales</taxon>
        <taxon>Oleaceae</taxon>
        <taxon>Oleeae</taxon>
        <taxon>Olea</taxon>
    </lineage>
</organism>
<comment type="function">
    <text evidence="1 6">Hydrolyzes acetyl esters in homogalacturonan regions of pectin. In type I primary cell wall, galacturonic acid residues of pectin can be acetylated at the O-2 and O-3 positions. Decreasing the degree of acetylation of pectin gels in vitro alters their physical properties.</text>
</comment>
<keyword evidence="8" id="KW-1185">Reference proteome</keyword>
<feature type="chain" id="PRO_5035966510" description="Pectin acetylesterase" evidence="6">
    <location>
        <begin position="21"/>
        <end position="202"/>
    </location>
</feature>
<evidence type="ECO:0000313" key="8">
    <source>
        <dbReference type="Proteomes" id="UP000594638"/>
    </source>
</evidence>
<evidence type="ECO:0000256" key="1">
    <source>
        <dbReference type="ARBA" id="ARBA00003534"/>
    </source>
</evidence>
<dbReference type="PANTHER" id="PTHR21562">
    <property type="entry name" value="NOTUM-RELATED"/>
    <property type="match status" value="1"/>
</dbReference>
<evidence type="ECO:0000256" key="6">
    <source>
        <dbReference type="RuleBase" id="RU363114"/>
    </source>
</evidence>
<dbReference type="GO" id="GO:0052793">
    <property type="term" value="F:pectin acetylesterase activity"/>
    <property type="evidence" value="ECO:0007669"/>
    <property type="project" value="TreeGrafter"/>
</dbReference>
<reference evidence="7 8" key="1">
    <citation type="submission" date="2019-12" db="EMBL/GenBank/DDBJ databases">
        <authorList>
            <person name="Alioto T."/>
            <person name="Alioto T."/>
            <person name="Gomez Garrido J."/>
        </authorList>
    </citation>
    <scope>NUCLEOTIDE SEQUENCE [LARGE SCALE GENOMIC DNA]</scope>
</reference>
<accession>A0A8S0Q5A4</accession>
<dbReference type="OrthoDB" id="1703246at2759"/>
<comment type="subcellular location">
    <subcellularLocation>
        <location evidence="2 6">Secreted</location>
        <location evidence="2 6">Cell wall</location>
    </subcellularLocation>
</comment>
<evidence type="ECO:0000313" key="7">
    <source>
        <dbReference type="EMBL" id="CAA2962136.1"/>
    </source>
</evidence>
<dbReference type="AlphaFoldDB" id="A0A8S0Q5A4"/>
<dbReference type="EMBL" id="CACTIH010000755">
    <property type="protein sequence ID" value="CAA2962136.1"/>
    <property type="molecule type" value="Genomic_DNA"/>
</dbReference>
<name>A0A8S0Q5A4_OLEEU</name>
<comment type="caution">
    <text evidence="7">The sequence shown here is derived from an EMBL/GenBank/DDBJ whole genome shotgun (WGS) entry which is preliminary data.</text>
</comment>
<evidence type="ECO:0000256" key="4">
    <source>
        <dbReference type="ARBA" id="ARBA00022512"/>
    </source>
</evidence>
<evidence type="ECO:0000256" key="3">
    <source>
        <dbReference type="ARBA" id="ARBA00005784"/>
    </source>
</evidence>
<dbReference type="Proteomes" id="UP000594638">
    <property type="component" value="Unassembled WGS sequence"/>
</dbReference>
<keyword evidence="5 6" id="KW-0961">Cell wall biogenesis/degradation</keyword>
<keyword evidence="4 6" id="KW-0134">Cell wall</keyword>
<comment type="similarity">
    <text evidence="3 6">Belongs to the pectinacetylesterase family.</text>
</comment>
<keyword evidence="6" id="KW-0964">Secreted</keyword>
<protein>
    <recommendedName>
        <fullName evidence="6">Pectin acetylesterase</fullName>
        <ecNumber evidence="6">3.1.1.-</ecNumber>
    </recommendedName>
</protein>
<keyword evidence="6" id="KW-0378">Hydrolase</keyword>
<dbReference type="GO" id="GO:0009505">
    <property type="term" value="C:plant-type cell wall"/>
    <property type="evidence" value="ECO:0007669"/>
    <property type="project" value="TreeGrafter"/>
</dbReference>
<dbReference type="Pfam" id="PF03283">
    <property type="entry name" value="PAE"/>
    <property type="match status" value="1"/>
</dbReference>
<gene>
    <name evidence="7" type="ORF">OLEA9_A113898</name>
</gene>
<evidence type="ECO:0000256" key="5">
    <source>
        <dbReference type="ARBA" id="ARBA00023316"/>
    </source>
</evidence>